<dbReference type="Pfam" id="PF13417">
    <property type="entry name" value="GST_N_3"/>
    <property type="match status" value="2"/>
</dbReference>
<dbReference type="SFLD" id="SFLDS00019">
    <property type="entry name" value="Glutathione_Transferase_(cytos"/>
    <property type="match status" value="1"/>
</dbReference>
<dbReference type="SFLD" id="SFLDG01181">
    <property type="entry name" value="SUF2"/>
    <property type="match status" value="1"/>
</dbReference>
<evidence type="ECO:0000313" key="3">
    <source>
        <dbReference type="EMBL" id="KXZ52189.1"/>
    </source>
</evidence>
<dbReference type="SUPFAM" id="SSF52833">
    <property type="entry name" value="Thioredoxin-like"/>
    <property type="match status" value="2"/>
</dbReference>
<dbReference type="InterPro" id="IPR040079">
    <property type="entry name" value="Glutathione_S-Trfase"/>
</dbReference>
<gene>
    <name evidence="3" type="ORF">GPECTOR_10g819</name>
</gene>
<protein>
    <recommendedName>
        <fullName evidence="2">GST N-terminal domain-containing protein</fullName>
    </recommendedName>
</protein>
<feature type="region of interest" description="Disordered" evidence="1">
    <location>
        <begin position="31"/>
        <end position="54"/>
    </location>
</feature>
<name>A0A150GQS3_GONPE</name>
<dbReference type="InterPro" id="IPR036249">
    <property type="entry name" value="Thioredoxin-like_sf"/>
</dbReference>
<reference evidence="4" key="1">
    <citation type="journal article" date="2016" name="Nat. Commun.">
        <title>The Gonium pectorale genome demonstrates co-option of cell cycle regulation during the evolution of multicellularity.</title>
        <authorList>
            <person name="Hanschen E.R."/>
            <person name="Marriage T.N."/>
            <person name="Ferris P.J."/>
            <person name="Hamaji T."/>
            <person name="Toyoda A."/>
            <person name="Fujiyama A."/>
            <person name="Neme R."/>
            <person name="Noguchi H."/>
            <person name="Minakuchi Y."/>
            <person name="Suzuki M."/>
            <person name="Kawai-Toyooka H."/>
            <person name="Smith D.R."/>
            <person name="Sparks H."/>
            <person name="Anderson J."/>
            <person name="Bakaric R."/>
            <person name="Luria V."/>
            <person name="Karger A."/>
            <person name="Kirschner M.W."/>
            <person name="Durand P.M."/>
            <person name="Michod R.E."/>
            <person name="Nozaki H."/>
            <person name="Olson B.J."/>
        </authorList>
    </citation>
    <scope>NUCLEOTIDE SEQUENCE [LARGE SCALE GENOMIC DNA]</scope>
    <source>
        <strain evidence="4">NIES-2863</strain>
    </source>
</reference>
<organism evidence="3 4">
    <name type="scientific">Gonium pectorale</name>
    <name type="common">Green alga</name>
    <dbReference type="NCBI Taxonomy" id="33097"/>
    <lineage>
        <taxon>Eukaryota</taxon>
        <taxon>Viridiplantae</taxon>
        <taxon>Chlorophyta</taxon>
        <taxon>core chlorophytes</taxon>
        <taxon>Chlorophyceae</taxon>
        <taxon>CS clade</taxon>
        <taxon>Chlamydomonadales</taxon>
        <taxon>Volvocaceae</taxon>
        <taxon>Gonium</taxon>
    </lineage>
</organism>
<dbReference type="Proteomes" id="UP000075714">
    <property type="component" value="Unassembled WGS sequence"/>
</dbReference>
<keyword evidence="4" id="KW-1185">Reference proteome</keyword>
<feature type="domain" description="GST N-terminal" evidence="2">
    <location>
        <begin position="256"/>
        <end position="337"/>
    </location>
</feature>
<dbReference type="PANTHER" id="PTHR45288">
    <property type="entry name" value="THIOREDOXIN FAMILY PROTEIN"/>
    <property type="match status" value="1"/>
</dbReference>
<evidence type="ECO:0000256" key="1">
    <source>
        <dbReference type="SAM" id="MobiDB-lite"/>
    </source>
</evidence>
<accession>A0A150GQS3</accession>
<dbReference type="CDD" id="cd03041">
    <property type="entry name" value="GST_N_2GST_N"/>
    <property type="match status" value="1"/>
</dbReference>
<dbReference type="PANTHER" id="PTHR45288:SF1">
    <property type="entry name" value="THIOREDOXIN FAMILY PROTEIN"/>
    <property type="match status" value="1"/>
</dbReference>
<dbReference type="OrthoDB" id="422574at2759"/>
<dbReference type="PROSITE" id="PS50404">
    <property type="entry name" value="GST_NTER"/>
    <property type="match status" value="1"/>
</dbReference>
<dbReference type="AlphaFoldDB" id="A0A150GQS3"/>
<dbReference type="InterPro" id="IPR004045">
    <property type="entry name" value="Glutathione_S-Trfase_N"/>
</dbReference>
<dbReference type="SFLD" id="SFLDG01202">
    <property type="entry name" value="SUF2.2"/>
    <property type="match status" value="1"/>
</dbReference>
<dbReference type="EMBL" id="LSYV01000011">
    <property type="protein sequence ID" value="KXZ52189.1"/>
    <property type="molecule type" value="Genomic_DNA"/>
</dbReference>
<comment type="caution">
    <text evidence="3">The sequence shown here is derived from an EMBL/GenBank/DDBJ whole genome shotgun (WGS) entry which is preliminary data.</text>
</comment>
<evidence type="ECO:0000259" key="2">
    <source>
        <dbReference type="PROSITE" id="PS50404"/>
    </source>
</evidence>
<evidence type="ECO:0000313" key="4">
    <source>
        <dbReference type="Proteomes" id="UP000075714"/>
    </source>
</evidence>
<sequence>MQTAFSRGRAVPVAAQRVVVVGRRACTVKASVQTPGPTSEVPATTPELRNAGPEPKRFTVADGQLGEVASASLPALLRFGSGGLVVGYNVGLAEDDGKYAVARVGGRKVAETGQVTGLKRPARPLELYEFEGCPFCKKATLLRFIARSFTQVREAICALDLDVMVYPCPKDGATWRPKAIELGGKKQFPFLVDPNTGKQMYESDDIIAYLFKEYGNGAELPLPLRLGSLTTITCALGALPRAGRGNYYRKSRQPAQPLVFWGYEMSPFVKLARETLCELELPYLYRTVARGSPKRQELLDKRGHFQVPYLEDVNEGVYLFESSAIVKYLNDTYGVKA</sequence>
<dbReference type="STRING" id="33097.A0A150GQS3"/>
<proteinExistence type="predicted"/>
<dbReference type="Gene3D" id="3.40.30.10">
    <property type="entry name" value="Glutaredoxin"/>
    <property type="match status" value="2"/>
</dbReference>
<dbReference type="GO" id="GO:0009507">
    <property type="term" value="C:chloroplast"/>
    <property type="evidence" value="ECO:0007669"/>
    <property type="project" value="TreeGrafter"/>
</dbReference>